<dbReference type="InterPro" id="IPR036770">
    <property type="entry name" value="Ankyrin_rpt-contain_sf"/>
</dbReference>
<keyword evidence="2" id="KW-0040">ANK repeat</keyword>
<dbReference type="EMBL" id="JAQJAN010000005">
    <property type="protein sequence ID" value="KAJ5728088.1"/>
    <property type="molecule type" value="Genomic_DNA"/>
</dbReference>
<evidence type="ECO:0000259" key="4">
    <source>
        <dbReference type="Pfam" id="PF22939"/>
    </source>
</evidence>
<dbReference type="InterPro" id="IPR054471">
    <property type="entry name" value="GPIID_WHD"/>
</dbReference>
<dbReference type="PRINTS" id="PR01415">
    <property type="entry name" value="ANKYRIN"/>
</dbReference>
<reference evidence="6" key="1">
    <citation type="journal article" date="2023" name="IMA Fungus">
        <title>Comparative genomic study of the Penicillium genus elucidates a diverse pangenome and 15 lateral gene transfer events.</title>
        <authorList>
            <person name="Petersen C."/>
            <person name="Sorensen T."/>
            <person name="Nielsen M.R."/>
            <person name="Sondergaard T.E."/>
            <person name="Sorensen J.L."/>
            <person name="Fitzpatrick D.A."/>
            <person name="Frisvad J.C."/>
            <person name="Nielsen K.L."/>
        </authorList>
    </citation>
    <scope>NUCLEOTIDE SEQUENCE</scope>
    <source>
        <strain evidence="6">IBT 17514</strain>
    </source>
</reference>
<dbReference type="InterPro" id="IPR027417">
    <property type="entry name" value="P-loop_NTPase"/>
</dbReference>
<dbReference type="SMART" id="SM00248">
    <property type="entry name" value="ANK"/>
    <property type="match status" value="10"/>
</dbReference>
<organism evidence="6 7">
    <name type="scientific">Penicillium malachiteum</name>
    <dbReference type="NCBI Taxonomy" id="1324776"/>
    <lineage>
        <taxon>Eukaryota</taxon>
        <taxon>Fungi</taxon>
        <taxon>Dikarya</taxon>
        <taxon>Ascomycota</taxon>
        <taxon>Pezizomycotina</taxon>
        <taxon>Eurotiomycetes</taxon>
        <taxon>Eurotiomycetidae</taxon>
        <taxon>Eurotiales</taxon>
        <taxon>Aspergillaceae</taxon>
        <taxon>Penicillium</taxon>
    </lineage>
</organism>
<keyword evidence="7" id="KW-1185">Reference proteome</keyword>
<sequence>MALRQDDYTVAWICALPLEMAAAKLMLNQVHSSLPQPETDHNTYILGSIFEHNVVVACLPSGVYGTISAAIAIAQMLPTFTSLRFSLMVGIGGGVPSEKADIRLGDVVVGMPTAASGGVIQYDYGKTLHDGRLHRTGSLNKPPRYLLTVLSRMRCDDLVEGLSIERDIMKTLDKDQKAHKVFARPDHDWLFEATCEHSSMVDGCSLCDKSRLVQRAARVNNETHIHYGLIASGNQVMRDAQTRDSIAKELGVLCFEMEAAGLMDQLPCIVIRGICDYSDSHKQKEWQGFAALAAATYTKALLSAVPLTCGAVSMKKRYDPEQDLNILKRRKGVRTSGTFGWFLGSAEFKRWFRQAKPVGDIDDNVLWLYGNPGIGKSTMAMMLAEEVSNIDPFFNEDRIVSFFFCDAGSEHQKNATSVLRGLLYQIIKKHPFSIEEVLSRYEVQGERLFTSFDALWAALLDIGRVSKDAEIYCIVDALDECEAESQDILLQQICQSFREATGTRMAPSNLHLLILSRPYPEIKEHLSLFRHVDLGSYKEIANDLRAMIQDKVRDLTRRKMYSESVAQKVSRILEEKADGTFLWVGIACEELKRVQSRKAIETLLARPHGLYPLYETLLREAIETSNENDYSCMKSILVIVTFALRPLTIAEIAEASRLYLDEDISTRTQFTREIIDLCRLLIVVDNGHVRLLHTSVQEFLMAEMHEIKANRSHCEISCRCIEMILKYCRPGLDILALEPTHGFLGYSVPYWPQHARLAEAEFVVQKEHEQFFEDQLEAWSCWLENYNHVNNSWGCIKTNLSAIHAAARWGIIPLISKLRGKGLEEKDADGQSPLLIAAEYAQFQAIRVLVESGACLDALNNKRQNVLHVACQNGRFEDYALIKFLLDKGASPYICDEENMIPFLYAIGDQWEELARTFLQNGFNLNTRVRRQSWPGTITMSRLPYGMFEHHEESIESGVTALHFSALNASTKMTAFLLQHGANPNARSDFGDTAIHIAIRRRLLGHTTEDAWDTGRYAIETLRDLITDHDGSEASDIYRAIDNTKIRIVETLLESGSININMANIQGDYPQHVIDFDQPCALSILDKLVERGVDTSLPNRAGQTCLHLAAKAGNLEIVRKLVEEGHDVLLLDGNGMSPFHYALDRGISDVLHFMSSACECITPEVFRDLDHSGKSPLHHHVSSIFCSAEVVSLLLQLGCDANQSDAGGNSPLTLYMKSFHLSIKPSVFWLLIANGADPLWVNQYGQNLAHLLMHYLGADTKILQFLFDQGLDPEAKDLDGKTLMHHGAIHGAFTRELVEFLDVQDVLRLYTTDLAFKTPLHYAEEQAHKKEIEEMQFWNGSRWKESFNNLTAIIESR</sequence>
<feature type="domain" description="GPI inositol-deacylase winged helix" evidence="4">
    <location>
        <begin position="633"/>
        <end position="704"/>
    </location>
</feature>
<evidence type="ECO:0000256" key="2">
    <source>
        <dbReference type="PROSITE-ProRule" id="PRU00023"/>
    </source>
</evidence>
<dbReference type="SUPFAM" id="SSF48403">
    <property type="entry name" value="Ankyrin repeat"/>
    <property type="match status" value="2"/>
</dbReference>
<name>A0AAD6HNJ1_9EURO</name>
<evidence type="ECO:0000256" key="1">
    <source>
        <dbReference type="ARBA" id="ARBA00022737"/>
    </source>
</evidence>
<evidence type="ECO:0008006" key="8">
    <source>
        <dbReference type="Google" id="ProtNLM"/>
    </source>
</evidence>
<dbReference type="InterPro" id="IPR002110">
    <property type="entry name" value="Ankyrin_rpt"/>
</dbReference>
<dbReference type="SUPFAM" id="SSF53167">
    <property type="entry name" value="Purine and uridine phosphorylases"/>
    <property type="match status" value="1"/>
</dbReference>
<gene>
    <name evidence="6" type="ORF">N7493_004418</name>
</gene>
<feature type="repeat" description="ANK" evidence="2">
    <location>
        <begin position="1172"/>
        <end position="1206"/>
    </location>
</feature>
<evidence type="ECO:0000259" key="3">
    <source>
        <dbReference type="Pfam" id="PF01048"/>
    </source>
</evidence>
<dbReference type="Gene3D" id="1.25.40.20">
    <property type="entry name" value="Ankyrin repeat-containing domain"/>
    <property type="match status" value="4"/>
</dbReference>
<feature type="repeat" description="ANK" evidence="2">
    <location>
        <begin position="957"/>
        <end position="989"/>
    </location>
</feature>
<feature type="repeat" description="ANK" evidence="2">
    <location>
        <begin position="829"/>
        <end position="861"/>
    </location>
</feature>
<dbReference type="Gene3D" id="3.40.50.1580">
    <property type="entry name" value="Nucleoside phosphorylase domain"/>
    <property type="match status" value="1"/>
</dbReference>
<feature type="repeat" description="ANK" evidence="2">
    <location>
        <begin position="1101"/>
        <end position="1133"/>
    </location>
</feature>
<feature type="domain" description="Nucleoside phosphorylase" evidence="3">
    <location>
        <begin position="10"/>
        <end position="303"/>
    </location>
</feature>
<accession>A0AAD6HNJ1</accession>
<dbReference type="Pfam" id="PF22939">
    <property type="entry name" value="WHD_GPIID"/>
    <property type="match status" value="1"/>
</dbReference>
<dbReference type="Pfam" id="PF01048">
    <property type="entry name" value="PNP_UDP_1"/>
    <property type="match status" value="1"/>
</dbReference>
<dbReference type="GO" id="GO:0009116">
    <property type="term" value="P:nucleoside metabolic process"/>
    <property type="evidence" value="ECO:0007669"/>
    <property type="project" value="InterPro"/>
</dbReference>
<dbReference type="InterPro" id="IPR000845">
    <property type="entry name" value="Nucleoside_phosphorylase_d"/>
</dbReference>
<dbReference type="Proteomes" id="UP001215712">
    <property type="component" value="Unassembled WGS sequence"/>
</dbReference>
<dbReference type="InterPro" id="IPR056884">
    <property type="entry name" value="NPHP3-like_N"/>
</dbReference>
<comment type="caution">
    <text evidence="6">The sequence shown here is derived from an EMBL/GenBank/DDBJ whole genome shotgun (WGS) entry which is preliminary data.</text>
</comment>
<dbReference type="CDD" id="cd09008">
    <property type="entry name" value="MTAN"/>
    <property type="match status" value="1"/>
</dbReference>
<dbReference type="Pfam" id="PF12796">
    <property type="entry name" value="Ank_2"/>
    <property type="match status" value="2"/>
</dbReference>
<dbReference type="PANTHER" id="PTHR46082:SF11">
    <property type="entry name" value="AAA+ ATPASE DOMAIN-CONTAINING PROTEIN-RELATED"/>
    <property type="match status" value="1"/>
</dbReference>
<keyword evidence="1" id="KW-0677">Repeat</keyword>
<proteinExistence type="predicted"/>
<dbReference type="PANTHER" id="PTHR46082">
    <property type="entry name" value="ATP/GTP-BINDING PROTEIN-RELATED"/>
    <property type="match status" value="1"/>
</dbReference>
<feature type="domain" description="Nephrocystin 3-like N-terminal" evidence="5">
    <location>
        <begin position="337"/>
        <end position="517"/>
    </location>
</feature>
<protein>
    <recommendedName>
        <fullName evidence="8">Nucleoside phosphorylase domain-containing protein</fullName>
    </recommendedName>
</protein>
<dbReference type="Pfam" id="PF13637">
    <property type="entry name" value="Ank_4"/>
    <property type="match status" value="1"/>
</dbReference>
<dbReference type="Gene3D" id="3.40.50.300">
    <property type="entry name" value="P-loop containing nucleotide triphosphate hydrolases"/>
    <property type="match status" value="1"/>
</dbReference>
<dbReference type="InterPro" id="IPR035994">
    <property type="entry name" value="Nucleoside_phosphorylase_sf"/>
</dbReference>
<evidence type="ECO:0000259" key="5">
    <source>
        <dbReference type="Pfam" id="PF24883"/>
    </source>
</evidence>
<reference evidence="6" key="2">
    <citation type="submission" date="2023-01" db="EMBL/GenBank/DDBJ databases">
        <authorList>
            <person name="Petersen C."/>
        </authorList>
    </citation>
    <scope>NUCLEOTIDE SEQUENCE</scope>
    <source>
        <strain evidence="6">IBT 17514</strain>
    </source>
</reference>
<dbReference type="GO" id="GO:0003824">
    <property type="term" value="F:catalytic activity"/>
    <property type="evidence" value="ECO:0007669"/>
    <property type="project" value="InterPro"/>
</dbReference>
<dbReference type="Pfam" id="PF24883">
    <property type="entry name" value="NPHP3_N"/>
    <property type="match status" value="1"/>
</dbReference>
<dbReference type="SUPFAM" id="SSF52540">
    <property type="entry name" value="P-loop containing nucleoside triphosphate hydrolases"/>
    <property type="match status" value="1"/>
</dbReference>
<dbReference type="PROSITE" id="PS50088">
    <property type="entry name" value="ANK_REPEAT"/>
    <property type="match status" value="5"/>
</dbReference>
<dbReference type="PROSITE" id="PS50297">
    <property type="entry name" value="ANK_REP_REGION"/>
    <property type="match status" value="4"/>
</dbReference>
<evidence type="ECO:0000313" key="6">
    <source>
        <dbReference type="EMBL" id="KAJ5728088.1"/>
    </source>
</evidence>
<evidence type="ECO:0000313" key="7">
    <source>
        <dbReference type="Proteomes" id="UP001215712"/>
    </source>
</evidence>
<feature type="repeat" description="ANK" evidence="2">
    <location>
        <begin position="862"/>
        <end position="897"/>
    </location>
</feature>
<dbReference type="InterPro" id="IPR053137">
    <property type="entry name" value="NLR-like"/>
</dbReference>